<evidence type="ECO:0000313" key="1">
    <source>
        <dbReference type="EMBL" id="SDD21605.1"/>
    </source>
</evidence>
<dbReference type="Proteomes" id="UP000295758">
    <property type="component" value="Unassembled WGS sequence"/>
</dbReference>
<name>A0A1G6SZS8_9FIRM</name>
<gene>
    <name evidence="2" type="ORF">BY453_1337</name>
    <name evidence="1" type="ORF">SAMN04488597_13412</name>
</gene>
<protein>
    <submittedName>
        <fullName evidence="1">Uncharacterized protein</fullName>
    </submittedName>
</protein>
<evidence type="ECO:0000313" key="2">
    <source>
        <dbReference type="EMBL" id="TDS26643.1"/>
    </source>
</evidence>
<proteinExistence type="predicted"/>
<accession>A0A1G6SZS8</accession>
<dbReference type="Proteomes" id="UP000324896">
    <property type="component" value="Unassembled WGS sequence"/>
</dbReference>
<dbReference type="AlphaFoldDB" id="A0A1G6SZS8"/>
<sequence length="54" mass="6603">MNLKDRGNKKWTAMMLIEHRKRLKELKESEKDMNVYDNLKVTQDNNLKLTRLNR</sequence>
<reference evidence="1 4" key="1">
    <citation type="submission" date="2016-10" db="EMBL/GenBank/DDBJ databases">
        <authorList>
            <person name="Varghese N."/>
            <person name="Submissions S."/>
        </authorList>
    </citation>
    <scope>NUCLEOTIDE SEQUENCE [LARGE SCALE GENOMIC DNA]</scope>
    <source>
        <strain evidence="1 4">WG10</strain>
    </source>
</reference>
<dbReference type="RefSeq" id="WP_180363627.1">
    <property type="nucleotide sequence ID" value="NZ_FMYT01000034.1"/>
</dbReference>
<dbReference type="EMBL" id="SOAA01000033">
    <property type="protein sequence ID" value="TDS26643.1"/>
    <property type="molecule type" value="Genomic_DNA"/>
</dbReference>
<organism evidence="1 4">
    <name type="scientific">Halanaerobium congolense</name>
    <dbReference type="NCBI Taxonomy" id="54121"/>
    <lineage>
        <taxon>Bacteria</taxon>
        <taxon>Bacillati</taxon>
        <taxon>Bacillota</taxon>
        <taxon>Clostridia</taxon>
        <taxon>Halanaerobiales</taxon>
        <taxon>Halanaerobiaceae</taxon>
        <taxon>Halanaerobium</taxon>
    </lineage>
</organism>
<evidence type="ECO:0000313" key="4">
    <source>
        <dbReference type="Proteomes" id="UP000324896"/>
    </source>
</evidence>
<evidence type="ECO:0000313" key="3">
    <source>
        <dbReference type="Proteomes" id="UP000295758"/>
    </source>
</evidence>
<dbReference type="EMBL" id="FMYT01000034">
    <property type="protein sequence ID" value="SDD21605.1"/>
    <property type="molecule type" value="Genomic_DNA"/>
</dbReference>
<reference evidence="2 3" key="2">
    <citation type="submission" date="2019-03" db="EMBL/GenBank/DDBJ databases">
        <title>Deep subsurface shale carbon reservoir microbial communities from Ohio and West Virginia, USA.</title>
        <authorList>
            <person name="Wrighton K."/>
        </authorList>
    </citation>
    <scope>NUCLEOTIDE SEQUENCE [LARGE SCALE GENOMIC DNA]</scope>
    <source>
        <strain evidence="2 3">UTICA-S4D12</strain>
    </source>
</reference>